<organism evidence="2 3">
    <name type="scientific">Dactylococcopsis salina (strain PCC 8305)</name>
    <name type="common">Myxobactron salinum</name>
    <dbReference type="NCBI Taxonomy" id="13035"/>
    <lineage>
        <taxon>Bacteria</taxon>
        <taxon>Bacillati</taxon>
        <taxon>Cyanobacteriota</taxon>
        <taxon>Cyanophyceae</taxon>
        <taxon>Nodosilineales</taxon>
        <taxon>Cymatolegaceae</taxon>
        <taxon>Dactylococcopsis</taxon>
    </lineage>
</organism>
<reference evidence="2" key="1">
    <citation type="submission" date="2012-04" db="EMBL/GenBank/DDBJ databases">
        <title>Finished genome of Dactylococcopsis salina PCC 8305.</title>
        <authorList>
            <consortium name="US DOE Joint Genome Institute"/>
            <person name="Gugger M."/>
            <person name="Coursin T."/>
            <person name="Rippka R."/>
            <person name="Tandeau De Marsac N."/>
            <person name="Huntemann M."/>
            <person name="Wei C.-L."/>
            <person name="Han J."/>
            <person name="Detter J.C."/>
            <person name="Han C."/>
            <person name="Tapia R."/>
            <person name="Daligault H."/>
            <person name="Chen A."/>
            <person name="Krypides N."/>
            <person name="Mavromatis K."/>
            <person name="Markowitz V."/>
            <person name="Szeto E."/>
            <person name="Ivanova N."/>
            <person name="Ovchinnikova G."/>
            <person name="Pagani I."/>
            <person name="Pati A."/>
            <person name="Goodwin L."/>
            <person name="Peters L."/>
            <person name="Pitluck S."/>
            <person name="Woyke T."/>
            <person name="Kerfeld C."/>
        </authorList>
    </citation>
    <scope>NUCLEOTIDE SEQUENCE [LARGE SCALE GENOMIC DNA]</scope>
    <source>
        <strain evidence="2">PCC 8305</strain>
    </source>
</reference>
<dbReference type="AlphaFoldDB" id="K9YUS3"/>
<name>K9YUS3_DACS8</name>
<dbReference type="Gene3D" id="3.30.420.40">
    <property type="match status" value="2"/>
</dbReference>
<evidence type="ECO:0000313" key="3">
    <source>
        <dbReference type="Proteomes" id="UP000010482"/>
    </source>
</evidence>
<keyword evidence="3" id="KW-1185">Reference proteome</keyword>
<dbReference type="InterPro" id="IPR000905">
    <property type="entry name" value="Gcp-like_dom"/>
</dbReference>
<proteinExistence type="predicted"/>
<dbReference type="InterPro" id="IPR043129">
    <property type="entry name" value="ATPase_NBD"/>
</dbReference>
<dbReference type="NCBIfam" id="TIGR03725">
    <property type="entry name" value="T6A_YeaZ"/>
    <property type="match status" value="1"/>
</dbReference>
<accession>K9YUS3</accession>
<dbReference type="KEGG" id="dsl:Dacsa_2004"/>
<dbReference type="eggNOG" id="COG1214">
    <property type="taxonomic scope" value="Bacteria"/>
</dbReference>
<protein>
    <submittedName>
        <fullName evidence="2">Universal bacterial protein YeaZ</fullName>
    </submittedName>
</protein>
<feature type="domain" description="Gcp-like" evidence="1">
    <location>
        <begin position="60"/>
        <end position="152"/>
    </location>
</feature>
<dbReference type="InterPro" id="IPR022496">
    <property type="entry name" value="T6A_TsaB"/>
</dbReference>
<dbReference type="STRING" id="13035.Dacsa_2004"/>
<dbReference type="Pfam" id="PF00814">
    <property type="entry name" value="TsaD"/>
    <property type="match status" value="1"/>
</dbReference>
<sequence>MGEKEKLSGYGLALHTTSPQLGLTLSDFQGEEKTQTWDLGRDLATHLHVLLQELIHPHSWWELKLIAVAKGPGSFTGTRIGVATARTLAQQLDIPLFAISTLAAIADYEKKQHQFPDQDLIAVQLPARREQYFVGIYEVNANGLISYLPDQVMTETDWQATLNQISQPYHLVTPTEETLGKTVKSVLSLAVQQWEQGKRPKIEDAKPFYGS</sequence>
<dbReference type="Proteomes" id="UP000010482">
    <property type="component" value="Chromosome"/>
</dbReference>
<evidence type="ECO:0000259" key="1">
    <source>
        <dbReference type="Pfam" id="PF00814"/>
    </source>
</evidence>
<dbReference type="HOGENOM" id="CLU_099872_1_0_3"/>
<dbReference type="GO" id="GO:0002949">
    <property type="term" value="P:tRNA threonylcarbamoyladenosine modification"/>
    <property type="evidence" value="ECO:0007669"/>
    <property type="project" value="InterPro"/>
</dbReference>
<evidence type="ECO:0000313" key="2">
    <source>
        <dbReference type="EMBL" id="AFZ50649.1"/>
    </source>
</evidence>
<dbReference type="EMBL" id="CP003944">
    <property type="protein sequence ID" value="AFZ50649.1"/>
    <property type="molecule type" value="Genomic_DNA"/>
</dbReference>
<dbReference type="OrthoDB" id="9784166at2"/>
<gene>
    <name evidence="2" type="ORF">Dacsa_2004</name>
</gene>
<dbReference type="PATRIC" id="fig|13035.3.peg.2278"/>
<dbReference type="SUPFAM" id="SSF53067">
    <property type="entry name" value="Actin-like ATPase domain"/>
    <property type="match status" value="2"/>
</dbReference>
<dbReference type="RefSeq" id="WP_015229645.1">
    <property type="nucleotide sequence ID" value="NC_019780.1"/>
</dbReference>